<dbReference type="AlphaFoldDB" id="A0A853A5W6"/>
<evidence type="ECO:0000313" key="2">
    <source>
        <dbReference type="Proteomes" id="UP000567795"/>
    </source>
</evidence>
<evidence type="ECO:0000313" key="1">
    <source>
        <dbReference type="EMBL" id="NYI06081.1"/>
    </source>
</evidence>
<reference evidence="1 2" key="1">
    <citation type="submission" date="2020-07" db="EMBL/GenBank/DDBJ databases">
        <title>Sequencing the genomes of 1000 actinobacteria strains.</title>
        <authorList>
            <person name="Klenk H.-P."/>
        </authorList>
    </citation>
    <scope>NUCLEOTIDE SEQUENCE [LARGE SCALE GENOMIC DNA]</scope>
    <source>
        <strain evidence="1 2">DSM 42178</strain>
    </source>
</reference>
<proteinExistence type="predicted"/>
<evidence type="ECO:0008006" key="3">
    <source>
        <dbReference type="Google" id="ProtNLM"/>
    </source>
</evidence>
<gene>
    <name evidence="1" type="ORF">FHU37_003024</name>
</gene>
<dbReference type="EMBL" id="JACBZD010000001">
    <property type="protein sequence ID" value="NYI06081.1"/>
    <property type="molecule type" value="Genomic_DNA"/>
</dbReference>
<accession>A0A853A5W6</accession>
<dbReference type="Proteomes" id="UP000567795">
    <property type="component" value="Unassembled WGS sequence"/>
</dbReference>
<protein>
    <recommendedName>
        <fullName evidence="3">PD-(D/E)XK endonuclease-like domain-containing protein</fullName>
    </recommendedName>
</protein>
<keyword evidence="2" id="KW-1185">Reference proteome</keyword>
<sequence length="275" mass="31735">MAVRTINSGDTRFYFTEDLPERRYPGVTSIIDMLPKKFLQRWNAKMSAELAIDSLDFIKEMAERDPEGAKAYIAGAAYRYTKRRSTLGSEAHDLFERLLRGEYVGRVHTDLEPYKRHFSEFLEVVQPELVRAEDVAWSDEHQYAGSFDGWLRLHLDEHGKPDPHGESALVVGDWKTGKNIYPSVALQLSAYAHAEWVIDQSGNRDRMPDFDGGAVLHVTPEGWEFIPVRIDREVFDHFLMLRHTFEWERRVQKTVIGDPIAAKTTKIVTGTQRRK</sequence>
<dbReference type="RefSeq" id="WP_179814714.1">
    <property type="nucleotide sequence ID" value="NZ_JACBZD010000001.1"/>
</dbReference>
<name>A0A853A5W6_9ACTN</name>
<organism evidence="1 2">
    <name type="scientific">Allostreptomyces psammosilenae</name>
    <dbReference type="NCBI Taxonomy" id="1892865"/>
    <lineage>
        <taxon>Bacteria</taxon>
        <taxon>Bacillati</taxon>
        <taxon>Actinomycetota</taxon>
        <taxon>Actinomycetes</taxon>
        <taxon>Kitasatosporales</taxon>
        <taxon>Streptomycetaceae</taxon>
        <taxon>Allostreptomyces</taxon>
    </lineage>
</organism>
<comment type="caution">
    <text evidence="1">The sequence shown here is derived from an EMBL/GenBank/DDBJ whole genome shotgun (WGS) entry which is preliminary data.</text>
</comment>